<dbReference type="STRING" id="6573.A0A210PE65"/>
<evidence type="ECO:0000259" key="2">
    <source>
        <dbReference type="Pfam" id="PF00752"/>
    </source>
</evidence>
<proteinExistence type="inferred from homology"/>
<dbReference type="InterPro" id="IPR039436">
    <property type="entry name" value="Asteroid_dom"/>
</dbReference>
<comment type="similarity">
    <text evidence="1">Belongs to the asteroid family.</text>
</comment>
<feature type="domain" description="XPG N-terminal" evidence="2">
    <location>
        <begin position="1"/>
        <end position="96"/>
    </location>
</feature>
<dbReference type="InterPro" id="IPR026832">
    <property type="entry name" value="Asteroid"/>
</dbReference>
<evidence type="ECO:0000313" key="4">
    <source>
        <dbReference type="EMBL" id="OWF34778.1"/>
    </source>
</evidence>
<dbReference type="Proteomes" id="UP000242188">
    <property type="component" value="Unassembled WGS sequence"/>
</dbReference>
<name>A0A210PE65_MIZYE</name>
<protein>
    <submittedName>
        <fullName evidence="4">Protein asteroid-like 1</fullName>
    </submittedName>
</protein>
<dbReference type="Pfam" id="PF12813">
    <property type="entry name" value="XPG_I_2"/>
    <property type="match status" value="1"/>
</dbReference>
<accession>A0A210PE65</accession>
<dbReference type="CDD" id="cd18676">
    <property type="entry name" value="PIN_asteroid-like"/>
    <property type="match status" value="1"/>
</dbReference>
<dbReference type="GO" id="GO:0004518">
    <property type="term" value="F:nuclease activity"/>
    <property type="evidence" value="ECO:0007669"/>
    <property type="project" value="InterPro"/>
</dbReference>
<reference evidence="4 5" key="1">
    <citation type="journal article" date="2017" name="Nat. Ecol. Evol.">
        <title>Scallop genome provides insights into evolution of bilaterian karyotype and development.</title>
        <authorList>
            <person name="Wang S."/>
            <person name="Zhang J."/>
            <person name="Jiao W."/>
            <person name="Li J."/>
            <person name="Xun X."/>
            <person name="Sun Y."/>
            <person name="Guo X."/>
            <person name="Huan P."/>
            <person name="Dong B."/>
            <person name="Zhang L."/>
            <person name="Hu X."/>
            <person name="Sun X."/>
            <person name="Wang J."/>
            <person name="Zhao C."/>
            <person name="Wang Y."/>
            <person name="Wang D."/>
            <person name="Huang X."/>
            <person name="Wang R."/>
            <person name="Lv J."/>
            <person name="Li Y."/>
            <person name="Zhang Z."/>
            <person name="Liu B."/>
            <person name="Lu W."/>
            <person name="Hui Y."/>
            <person name="Liang J."/>
            <person name="Zhou Z."/>
            <person name="Hou R."/>
            <person name="Li X."/>
            <person name="Liu Y."/>
            <person name="Li H."/>
            <person name="Ning X."/>
            <person name="Lin Y."/>
            <person name="Zhao L."/>
            <person name="Xing Q."/>
            <person name="Dou J."/>
            <person name="Li Y."/>
            <person name="Mao J."/>
            <person name="Guo H."/>
            <person name="Dou H."/>
            <person name="Li T."/>
            <person name="Mu C."/>
            <person name="Jiang W."/>
            <person name="Fu Q."/>
            <person name="Fu X."/>
            <person name="Miao Y."/>
            <person name="Liu J."/>
            <person name="Yu Q."/>
            <person name="Li R."/>
            <person name="Liao H."/>
            <person name="Li X."/>
            <person name="Kong Y."/>
            <person name="Jiang Z."/>
            <person name="Chourrout D."/>
            <person name="Li R."/>
            <person name="Bao Z."/>
        </authorList>
    </citation>
    <scope>NUCLEOTIDE SEQUENCE [LARGE SCALE GENOMIC DNA]</scope>
    <source>
        <strain evidence="4 5">PY_sf001</strain>
    </source>
</reference>
<evidence type="ECO:0000313" key="5">
    <source>
        <dbReference type="Proteomes" id="UP000242188"/>
    </source>
</evidence>
<dbReference type="InterPro" id="IPR006085">
    <property type="entry name" value="XPG_DNA_repair_N"/>
</dbReference>
<dbReference type="AlphaFoldDB" id="A0A210PE65"/>
<feature type="domain" description="Asteroid" evidence="3">
    <location>
        <begin position="132"/>
        <end position="178"/>
    </location>
</feature>
<comment type="caution">
    <text evidence="4">The sequence shown here is derived from an EMBL/GenBank/DDBJ whole genome shotgun (WGS) entry which is preliminary data.</text>
</comment>
<dbReference type="SUPFAM" id="SSF88723">
    <property type="entry name" value="PIN domain-like"/>
    <property type="match status" value="1"/>
</dbReference>
<dbReference type="PANTHER" id="PTHR15665">
    <property type="entry name" value="ASTEROID PROTEIN"/>
    <property type="match status" value="1"/>
</dbReference>
<dbReference type="InterPro" id="IPR029060">
    <property type="entry name" value="PIN-like_dom_sf"/>
</dbReference>
<dbReference type="OrthoDB" id="25987at2759"/>
<gene>
    <name evidence="4" type="ORF">KP79_PYT14177</name>
</gene>
<sequence length="713" mass="81842">MGIPGLTTFIDNNLHLLERFELHDTKLIIDGNNLYHLLFYDHRVDYIHGGDYDKFANHTSRFFLMLKECNIQPYVIFDGGYDIDEKKLKTALERSRQRCHLAGFISHGGKGKIMPILAYEAFRRTLLDLEVPHCVCDFEADDQIAVLANELNAPVLSYDSDFYVFDLKAGYIPFDGVNFIAAESEDKHYKYLPCCIYFAGNLTKHFPELGKSVLPFIATMLGNDFVEHWVFQDFFQKLTLPKKGNNKFDIPIGHTKMRSLFHWLESVETLESGIEKVLSCFKEERRVKVKEIMKMSLKAYSNTEQYSRVNLRLLLEGSLKVVEDQCRKCESILPVWFRCSFWKGEIAQFCQNVVMLHSVILGCQVEDMKALSSTNCCLGIRKVIYGILTSRNDRGQGITFDASVKDSAIPGCVTEYARKIKQIQRLKVQPTFQLPAFDVIPGLADIPGMERSERRSLLFAALEVSGSKHLEFPEEMQLTVALLIYWIRESDPGVTVNQVRAMITCIIAMETCRIQEQTTLSQPGSETSELERIINRSSSGQVEKFLQNLRKYFNKLEHSRKHPVDVKVIHGFSQFQACFLYTMILNQVLQQPFQSPNPASMFNGSFLYSFTKSLDSRPNIDLYIPELFVKHSPMLDYYSRLYQAITDEVGESHLYCSSVKAEKKQRRDRKKTAHKADESTDDLVVNEDSDPKMEVELACNVSNRFSAFDLVDN</sequence>
<evidence type="ECO:0000259" key="3">
    <source>
        <dbReference type="Pfam" id="PF12813"/>
    </source>
</evidence>
<dbReference type="Pfam" id="PF00752">
    <property type="entry name" value="XPG_N"/>
    <property type="match status" value="1"/>
</dbReference>
<evidence type="ECO:0000256" key="1">
    <source>
        <dbReference type="ARBA" id="ARBA00007398"/>
    </source>
</evidence>
<dbReference type="EMBL" id="NEDP02076750">
    <property type="protein sequence ID" value="OWF34778.1"/>
    <property type="molecule type" value="Genomic_DNA"/>
</dbReference>
<dbReference type="PANTHER" id="PTHR15665:SF1">
    <property type="entry name" value="PROTEIN ASTEROID HOMOLOG 1"/>
    <property type="match status" value="1"/>
</dbReference>
<keyword evidence="5" id="KW-1185">Reference proteome</keyword>
<organism evidence="4 5">
    <name type="scientific">Mizuhopecten yessoensis</name>
    <name type="common">Japanese scallop</name>
    <name type="synonym">Patinopecten yessoensis</name>
    <dbReference type="NCBI Taxonomy" id="6573"/>
    <lineage>
        <taxon>Eukaryota</taxon>
        <taxon>Metazoa</taxon>
        <taxon>Spiralia</taxon>
        <taxon>Lophotrochozoa</taxon>
        <taxon>Mollusca</taxon>
        <taxon>Bivalvia</taxon>
        <taxon>Autobranchia</taxon>
        <taxon>Pteriomorphia</taxon>
        <taxon>Pectinida</taxon>
        <taxon>Pectinoidea</taxon>
        <taxon>Pectinidae</taxon>
        <taxon>Mizuhopecten</taxon>
    </lineage>
</organism>
<dbReference type="Gene3D" id="3.40.50.1010">
    <property type="entry name" value="5'-nuclease"/>
    <property type="match status" value="1"/>
</dbReference>